<evidence type="ECO:0000313" key="4">
    <source>
        <dbReference type="Proteomes" id="UP000662818"/>
    </source>
</evidence>
<dbReference type="Gene3D" id="2.60.120.200">
    <property type="match status" value="1"/>
</dbReference>
<dbReference type="InterPro" id="IPR050546">
    <property type="entry name" value="Glycosyl_Hydrlase_16"/>
</dbReference>
<reference evidence="3 4" key="1">
    <citation type="submission" date="2017-06" db="EMBL/GenBank/DDBJ databases">
        <title>Complete Genome Sequence of the Soil Carbazole-Degrading Bacterium Nocardioides aromaticivorans IC177.</title>
        <authorList>
            <person name="Vejarano F."/>
            <person name="Suzuki-Minakuchi C."/>
            <person name="Ohtsubo Y."/>
            <person name="Tsuda M."/>
            <person name="Okada K."/>
            <person name="Nojiri H."/>
        </authorList>
    </citation>
    <scope>NUCLEOTIDE SEQUENCE [LARGE SCALE GENOMIC DNA]</scope>
    <source>
        <strain evidence="3 4">IC177</strain>
    </source>
</reference>
<feature type="domain" description="GH16" evidence="2">
    <location>
        <begin position="21"/>
        <end position="286"/>
    </location>
</feature>
<gene>
    <name evidence="3" type="ORF">CFH99_19485</name>
</gene>
<dbReference type="SUPFAM" id="SSF49899">
    <property type="entry name" value="Concanavalin A-like lectins/glucanases"/>
    <property type="match status" value="1"/>
</dbReference>
<dbReference type="PROSITE" id="PS51762">
    <property type="entry name" value="GH16_2"/>
    <property type="match status" value="1"/>
</dbReference>
<dbReference type="PANTHER" id="PTHR10963">
    <property type="entry name" value="GLYCOSYL HYDROLASE-RELATED"/>
    <property type="match status" value="1"/>
</dbReference>
<keyword evidence="4" id="KW-1185">Reference proteome</keyword>
<name>A0ABX7PQ29_9ACTN</name>
<evidence type="ECO:0000256" key="1">
    <source>
        <dbReference type="SAM" id="SignalP"/>
    </source>
</evidence>
<dbReference type="InterPro" id="IPR000757">
    <property type="entry name" value="Beta-glucanase-like"/>
</dbReference>
<sequence>MRSLRSALVTVCLLAAALAVPLAPVAPAPRAAAADACGTVVARSTGGYWTCTFVDNFGGSTLDTKKWIGLNQPGTGDLCTLNSPRTIGVSMGRLRLSAVKTTSTVRCPARANGTRAKYAGATVSSYYRFSQQYGRFEARIKVRNTSLPGLHEAFWLWPDTRYSSDDNWPNTGEIDVMETYSYQPSLNVPFLHYWADSYGAVDGFNTSWSCKSQRGLWHTYVLEWSYSQLTIKVDGRTCLTSTHAAPSFRKRMIMNISQYLGGGNNLYDGRVSLPATMEIDWVKAWR</sequence>
<protein>
    <recommendedName>
        <fullName evidence="2">GH16 domain-containing protein</fullName>
    </recommendedName>
</protein>
<evidence type="ECO:0000313" key="3">
    <source>
        <dbReference type="EMBL" id="QSR27810.1"/>
    </source>
</evidence>
<feature type="chain" id="PRO_5047309916" description="GH16 domain-containing protein" evidence="1">
    <location>
        <begin position="29"/>
        <end position="286"/>
    </location>
</feature>
<keyword evidence="1" id="KW-0732">Signal</keyword>
<dbReference type="Proteomes" id="UP000662818">
    <property type="component" value="Chromosome"/>
</dbReference>
<accession>A0ABX7PQ29</accession>
<dbReference type="PANTHER" id="PTHR10963:SF60">
    <property type="entry name" value="GRAM-NEGATIVE BACTERIA-BINDING PROTEIN 1-RELATED"/>
    <property type="match status" value="1"/>
</dbReference>
<evidence type="ECO:0000259" key="2">
    <source>
        <dbReference type="PROSITE" id="PS51762"/>
    </source>
</evidence>
<dbReference type="InterPro" id="IPR013320">
    <property type="entry name" value="ConA-like_dom_sf"/>
</dbReference>
<feature type="signal peptide" evidence="1">
    <location>
        <begin position="1"/>
        <end position="28"/>
    </location>
</feature>
<organism evidence="3 4">
    <name type="scientific">Nocardioides aromaticivorans</name>
    <dbReference type="NCBI Taxonomy" id="200618"/>
    <lineage>
        <taxon>Bacteria</taxon>
        <taxon>Bacillati</taxon>
        <taxon>Actinomycetota</taxon>
        <taxon>Actinomycetes</taxon>
        <taxon>Propionibacteriales</taxon>
        <taxon>Nocardioidaceae</taxon>
        <taxon>Nocardioides</taxon>
    </lineage>
</organism>
<dbReference type="CDD" id="cd08023">
    <property type="entry name" value="GH16_laminarinase_like"/>
    <property type="match status" value="1"/>
</dbReference>
<proteinExistence type="predicted"/>
<dbReference type="EMBL" id="CP022295">
    <property type="protein sequence ID" value="QSR27810.1"/>
    <property type="molecule type" value="Genomic_DNA"/>
</dbReference>
<dbReference type="Pfam" id="PF00722">
    <property type="entry name" value="Glyco_hydro_16"/>
    <property type="match status" value="1"/>
</dbReference>